<dbReference type="PROSITE" id="PS00889">
    <property type="entry name" value="CNMP_BINDING_2"/>
    <property type="match status" value="1"/>
</dbReference>
<keyword evidence="2 5" id="KW-0812">Transmembrane</keyword>
<dbReference type="Gene3D" id="3.30.750.24">
    <property type="entry name" value="STAS domain"/>
    <property type="match status" value="1"/>
</dbReference>
<dbReference type="CDD" id="cd00038">
    <property type="entry name" value="CAP_ED"/>
    <property type="match status" value="1"/>
</dbReference>
<dbReference type="PROSITE" id="PS50042">
    <property type="entry name" value="CNMP_BINDING_3"/>
    <property type="match status" value="1"/>
</dbReference>
<dbReference type="RefSeq" id="WP_126379799.1">
    <property type="nucleotide sequence ID" value="NZ_AP017378.1"/>
</dbReference>
<dbReference type="Pfam" id="PF01740">
    <property type="entry name" value="STAS"/>
    <property type="match status" value="1"/>
</dbReference>
<feature type="transmembrane region" description="Helical" evidence="5">
    <location>
        <begin position="284"/>
        <end position="303"/>
    </location>
</feature>
<feature type="transmembrane region" description="Helical" evidence="5">
    <location>
        <begin position="261"/>
        <end position="277"/>
    </location>
</feature>
<evidence type="ECO:0000256" key="2">
    <source>
        <dbReference type="ARBA" id="ARBA00022692"/>
    </source>
</evidence>
<dbReference type="PANTHER" id="PTHR43310:SF2">
    <property type="entry name" value="SLC26A_SULP TRANSPORTER DOMAIN-CONTAINING PROTEIN"/>
    <property type="match status" value="1"/>
</dbReference>
<keyword evidence="3 5" id="KW-1133">Transmembrane helix</keyword>
<evidence type="ECO:0000313" key="8">
    <source>
        <dbReference type="EMBL" id="BBD09105.1"/>
    </source>
</evidence>
<evidence type="ECO:0000256" key="4">
    <source>
        <dbReference type="ARBA" id="ARBA00023136"/>
    </source>
</evidence>
<dbReference type="InterPro" id="IPR018490">
    <property type="entry name" value="cNMP-bd_dom_sf"/>
</dbReference>
<feature type="transmembrane region" description="Helical" evidence="5">
    <location>
        <begin position="446"/>
        <end position="465"/>
    </location>
</feature>
<evidence type="ECO:0000256" key="5">
    <source>
        <dbReference type="SAM" id="Phobius"/>
    </source>
</evidence>
<feature type="domain" description="Cyclic nucleotide-binding" evidence="6">
    <location>
        <begin position="690"/>
        <end position="780"/>
    </location>
</feature>
<dbReference type="Pfam" id="PF00027">
    <property type="entry name" value="cNMP_binding"/>
    <property type="match status" value="1"/>
</dbReference>
<feature type="domain" description="STAS" evidence="7">
    <location>
        <begin position="547"/>
        <end position="655"/>
    </location>
</feature>
<feature type="transmembrane region" description="Helical" evidence="5">
    <location>
        <begin position="477"/>
        <end position="506"/>
    </location>
</feature>
<evidence type="ECO:0000259" key="6">
    <source>
        <dbReference type="PROSITE" id="PS50042"/>
    </source>
</evidence>
<evidence type="ECO:0000256" key="3">
    <source>
        <dbReference type="ARBA" id="ARBA00022989"/>
    </source>
</evidence>
<dbReference type="InterPro" id="IPR036513">
    <property type="entry name" value="STAS_dom_sf"/>
</dbReference>
<dbReference type="InterPro" id="IPR000595">
    <property type="entry name" value="cNMP-bd_dom"/>
</dbReference>
<dbReference type="Pfam" id="PF00916">
    <property type="entry name" value="Sulfate_transp"/>
    <property type="match status" value="1"/>
</dbReference>
<dbReference type="InterPro" id="IPR018488">
    <property type="entry name" value="cNMP-bd_CS"/>
</dbReference>
<evidence type="ECO:0000313" key="9">
    <source>
        <dbReference type="Proteomes" id="UP000269883"/>
    </source>
</evidence>
<dbReference type="OrthoDB" id="9771198at2"/>
<name>A0A2Z6B0W9_9BACT</name>
<accession>A0A2Z6B0W9</accession>
<dbReference type="AlphaFoldDB" id="A0A2Z6B0W9"/>
<organism evidence="8 9">
    <name type="scientific">Desulfovibrio ferrophilus</name>
    <dbReference type="NCBI Taxonomy" id="241368"/>
    <lineage>
        <taxon>Bacteria</taxon>
        <taxon>Pseudomonadati</taxon>
        <taxon>Thermodesulfobacteriota</taxon>
        <taxon>Desulfovibrionia</taxon>
        <taxon>Desulfovibrionales</taxon>
        <taxon>Desulfovibrionaceae</taxon>
        <taxon>Desulfovibrio</taxon>
    </lineage>
</organism>
<reference evidence="8 9" key="1">
    <citation type="journal article" date="2018" name="Sci. Adv.">
        <title>Multi-heme cytochromes provide a pathway for survival in energy-limited environments.</title>
        <authorList>
            <person name="Deng X."/>
            <person name="Dohmae N."/>
            <person name="Nealson K.H."/>
            <person name="Hashimoto K."/>
            <person name="Okamoto A."/>
        </authorList>
    </citation>
    <scope>NUCLEOTIDE SEQUENCE [LARGE SCALE GENOMIC DNA]</scope>
    <source>
        <strain evidence="8 9">IS5</strain>
    </source>
</reference>
<keyword evidence="4 5" id="KW-0472">Membrane</keyword>
<dbReference type="SUPFAM" id="SSF52091">
    <property type="entry name" value="SpoIIaa-like"/>
    <property type="match status" value="1"/>
</dbReference>
<sequence length="815" mass="88544">MAILKCKKCDFSKKVPERYVDAKVRCPECNEVVTVQAEAEDLALEDVIGMVPEDSAPEPARRHEAIPEEELTRKDAPLGDQPGIFEGGAAKNIMAGLASGIVTVMISIAIAGLVFSQGPLADNFHHAISMALISAIIMSMVVAARSGIACSAAGPESMAGLFLFLLTSSIYHQMGAGPAEALYPTVLASVFVAAVFTGLCLLAAGMTRSGDFIRYVPIQAVGGVLAGIGLIIIIQAFNLALGTNACLEELFMKYAQMEFCIKWAPAAALGIVLFICIRWIHNAYVIASVLLLSMGGLFGFLHYEGIGLAQARELGWLFAAHEPDLFWLQVYDVGFLKQIDWNVILDHAGHYAALAGLVLASTMIRVSEMEVLDSRPIDLNREFTALGFGSIFTGFAGGMPGALSLDRSLARRSAGAHGKIAGFIVALVCMSALAFSHKLLPYLPRFIPAGILFALGLGLMWRWIIETRTRFTQKGDYALLILIFLLTSTMGLLPGLAMGAGLAMLVTAGRYGSVSVVKHDISGAHFHSNVDRAPTQIAMLKTKGDHIYAMTLQGFIFMGTTNNLLEMILDRARDEERLPLKFVLLDFTFISGLDSSVAISFIKLKQMAQRHEFILIFTNVPFELEAQLGRAGCELDDPYGGSVTVVSMDYALEWAEDRILEEEDMLTIKQQALPSLLAPIFPEQKYIPALMKILKRIEVKKNKPVFSQGDPSDAMYFIESGMVNVQLELEGGKKLRLKKMGPGTVFGEMGLYTSAPRTASIIAAENCVLYKLSTKVMNLLQAKRPEIASSVHRFVVSLLADRVSGANATIRDILR</sequence>
<dbReference type="InterPro" id="IPR014710">
    <property type="entry name" value="RmlC-like_jellyroll"/>
</dbReference>
<evidence type="ECO:0000256" key="1">
    <source>
        <dbReference type="ARBA" id="ARBA00004141"/>
    </source>
</evidence>
<feature type="transmembrane region" description="Helical" evidence="5">
    <location>
        <begin position="93"/>
        <end position="115"/>
    </location>
</feature>
<proteinExistence type="predicted"/>
<dbReference type="SUPFAM" id="SSF51206">
    <property type="entry name" value="cAMP-binding domain-like"/>
    <property type="match status" value="1"/>
</dbReference>
<dbReference type="GO" id="GO:0016020">
    <property type="term" value="C:membrane"/>
    <property type="evidence" value="ECO:0007669"/>
    <property type="project" value="UniProtKB-SubCell"/>
</dbReference>
<evidence type="ECO:0000259" key="7">
    <source>
        <dbReference type="PROSITE" id="PS50801"/>
    </source>
</evidence>
<dbReference type="EMBL" id="AP017378">
    <property type="protein sequence ID" value="BBD09105.1"/>
    <property type="molecule type" value="Genomic_DNA"/>
</dbReference>
<gene>
    <name evidence="8" type="ORF">DFE_2379</name>
</gene>
<dbReference type="SMART" id="SM00100">
    <property type="entry name" value="cNMP"/>
    <property type="match status" value="1"/>
</dbReference>
<dbReference type="Gene3D" id="2.60.120.10">
    <property type="entry name" value="Jelly Rolls"/>
    <property type="match status" value="1"/>
</dbReference>
<feature type="transmembrane region" description="Helical" evidence="5">
    <location>
        <begin position="181"/>
        <end position="204"/>
    </location>
</feature>
<feature type="transmembrane region" description="Helical" evidence="5">
    <location>
        <begin position="127"/>
        <end position="146"/>
    </location>
</feature>
<feature type="transmembrane region" description="Helical" evidence="5">
    <location>
        <begin position="216"/>
        <end position="241"/>
    </location>
</feature>
<protein>
    <submittedName>
        <fullName evidence="8">Cyclic nucleotide-binding protein</fullName>
    </submittedName>
</protein>
<dbReference type="Proteomes" id="UP000269883">
    <property type="component" value="Chromosome"/>
</dbReference>
<feature type="transmembrane region" description="Helical" evidence="5">
    <location>
        <begin position="420"/>
        <end position="440"/>
    </location>
</feature>
<comment type="subcellular location">
    <subcellularLocation>
        <location evidence="1">Membrane</location>
        <topology evidence="1">Multi-pass membrane protein</topology>
    </subcellularLocation>
</comment>
<dbReference type="InterPro" id="IPR011547">
    <property type="entry name" value="SLC26A/SulP_dom"/>
</dbReference>
<dbReference type="InterPro" id="IPR052706">
    <property type="entry name" value="Membrane-Transporter-like"/>
</dbReference>
<dbReference type="PROSITE" id="PS50801">
    <property type="entry name" value="STAS"/>
    <property type="match status" value="1"/>
</dbReference>
<dbReference type="CDD" id="cd07042">
    <property type="entry name" value="STAS_SulP_like_sulfate_transporter"/>
    <property type="match status" value="1"/>
</dbReference>
<feature type="transmembrane region" description="Helical" evidence="5">
    <location>
        <begin position="158"/>
        <end position="175"/>
    </location>
</feature>
<dbReference type="PANTHER" id="PTHR43310">
    <property type="entry name" value="SULFATE TRANSPORTER YBAR-RELATED"/>
    <property type="match status" value="1"/>
</dbReference>
<dbReference type="InterPro" id="IPR002645">
    <property type="entry name" value="STAS_dom"/>
</dbReference>
<keyword evidence="9" id="KW-1185">Reference proteome</keyword>
<dbReference type="KEGG" id="dfl:DFE_2379"/>